<reference evidence="3" key="1">
    <citation type="submission" date="2016-10" db="EMBL/GenBank/DDBJ databases">
        <authorList>
            <person name="Varghese N."/>
            <person name="Submissions S."/>
        </authorList>
    </citation>
    <scope>NUCLEOTIDE SEQUENCE [LARGE SCALE GENOMIC DNA]</scope>
    <source>
        <strain evidence="3">DSM 45421</strain>
    </source>
</reference>
<dbReference type="GO" id="GO:0051920">
    <property type="term" value="F:peroxiredoxin activity"/>
    <property type="evidence" value="ECO:0007669"/>
    <property type="project" value="InterPro"/>
</dbReference>
<proteinExistence type="predicted"/>
<evidence type="ECO:0000313" key="2">
    <source>
        <dbReference type="EMBL" id="SDC08658.1"/>
    </source>
</evidence>
<dbReference type="OrthoDB" id="657225at2"/>
<dbReference type="Pfam" id="PF02627">
    <property type="entry name" value="CMD"/>
    <property type="match status" value="1"/>
</dbReference>
<protein>
    <submittedName>
        <fullName evidence="2">Alkylhydroperoxidase family enzyme, contains CxxC motif</fullName>
    </submittedName>
</protein>
<evidence type="ECO:0000259" key="1">
    <source>
        <dbReference type="Pfam" id="PF02627"/>
    </source>
</evidence>
<dbReference type="Proteomes" id="UP000199416">
    <property type="component" value="Unassembled WGS sequence"/>
</dbReference>
<accession>A0A1G6IQ92</accession>
<dbReference type="STRING" id="1190417.SAMN05660690_0484"/>
<feature type="domain" description="Carboxymuconolactone decarboxylase-like" evidence="1">
    <location>
        <begin position="54"/>
        <end position="126"/>
    </location>
</feature>
<dbReference type="Gene3D" id="1.20.1290.10">
    <property type="entry name" value="AhpD-like"/>
    <property type="match status" value="1"/>
</dbReference>
<name>A0A1G6IQ92_9ACTN</name>
<keyword evidence="3" id="KW-1185">Reference proteome</keyword>
<dbReference type="InterPro" id="IPR029032">
    <property type="entry name" value="AhpD-like"/>
</dbReference>
<dbReference type="RefSeq" id="WP_091362860.1">
    <property type="nucleotide sequence ID" value="NZ_FMZF01000001.1"/>
</dbReference>
<keyword evidence="2" id="KW-0575">Peroxidase</keyword>
<gene>
    <name evidence="2" type="ORF">SAMN05660690_0484</name>
</gene>
<keyword evidence="2" id="KW-0560">Oxidoreductase</keyword>
<dbReference type="PANTHER" id="PTHR34846:SF10">
    <property type="entry name" value="CYTOPLASMIC PROTEIN"/>
    <property type="match status" value="1"/>
</dbReference>
<organism evidence="2 3">
    <name type="scientific">Geodermatophilus telluris</name>
    <dbReference type="NCBI Taxonomy" id="1190417"/>
    <lineage>
        <taxon>Bacteria</taxon>
        <taxon>Bacillati</taxon>
        <taxon>Actinomycetota</taxon>
        <taxon>Actinomycetes</taxon>
        <taxon>Geodermatophilales</taxon>
        <taxon>Geodermatophilaceae</taxon>
        <taxon>Geodermatophilus</taxon>
    </lineage>
</organism>
<dbReference type="SUPFAM" id="SSF69118">
    <property type="entry name" value="AhpD-like"/>
    <property type="match status" value="1"/>
</dbReference>
<dbReference type="InterPro" id="IPR003779">
    <property type="entry name" value="CMD-like"/>
</dbReference>
<evidence type="ECO:0000313" key="3">
    <source>
        <dbReference type="Proteomes" id="UP000199416"/>
    </source>
</evidence>
<dbReference type="AlphaFoldDB" id="A0A1G6IQ92"/>
<dbReference type="PANTHER" id="PTHR34846">
    <property type="entry name" value="4-CARBOXYMUCONOLACTONE DECARBOXYLASE FAMILY PROTEIN (AFU_ORTHOLOGUE AFUA_6G11590)"/>
    <property type="match status" value="1"/>
</dbReference>
<dbReference type="EMBL" id="FMZF01000001">
    <property type="protein sequence ID" value="SDC08658.1"/>
    <property type="molecule type" value="Genomic_DNA"/>
</dbReference>
<sequence>MTATTARIPLDPPRTLLTRAVDRYSRRVYGATLAPAAAMGHHPRLLVTQLRHERALARWDRLDPTLKSLAVMSAAVTVGCSWCVDFGWWVTSQEGTDPAKLRAVPAWRDSDVLTDLERRVVEYAEAMSTTPMGVTDEMVAALRRDLDDAALVELTTMVAVENARARTNSALGLPSQGFRDRCELPARA</sequence>